<protein>
    <submittedName>
        <fullName evidence="2">Uncharacterized protein</fullName>
    </submittedName>
</protein>
<gene>
    <name evidence="2" type="ORF">HF521_013370</name>
</gene>
<dbReference type="EMBL" id="JABFDY010000025">
    <property type="protein sequence ID" value="KAF7688563.1"/>
    <property type="molecule type" value="Genomic_DNA"/>
</dbReference>
<comment type="caution">
    <text evidence="2">The sequence shown here is derived from an EMBL/GenBank/DDBJ whole genome shotgun (WGS) entry which is preliminary data.</text>
</comment>
<dbReference type="InterPro" id="IPR038259">
    <property type="entry name" value="Tmem141_sf"/>
</dbReference>
<name>A0A8T0AB57_SILME</name>
<evidence type="ECO:0000313" key="3">
    <source>
        <dbReference type="Proteomes" id="UP000606274"/>
    </source>
</evidence>
<dbReference type="Gene3D" id="1.10.3350.20">
    <property type="entry name" value="Tmem141 protein family"/>
    <property type="match status" value="1"/>
</dbReference>
<dbReference type="AlphaFoldDB" id="A0A8T0AB57"/>
<keyword evidence="3" id="KW-1185">Reference proteome</keyword>
<proteinExistence type="predicted"/>
<feature type="compositionally biased region" description="Basic and acidic residues" evidence="1">
    <location>
        <begin position="66"/>
        <end position="78"/>
    </location>
</feature>
<reference evidence="2" key="1">
    <citation type="submission" date="2020-08" db="EMBL/GenBank/DDBJ databases">
        <title>Chromosome-level assembly of Southern catfish (Silurus meridionalis) provides insights into visual adaptation to the nocturnal and benthic lifestyles.</title>
        <authorList>
            <person name="Zhang Y."/>
            <person name="Wang D."/>
            <person name="Peng Z."/>
        </authorList>
    </citation>
    <scope>NUCLEOTIDE SEQUENCE</scope>
    <source>
        <strain evidence="2">SWU-2019-XX</strain>
        <tissue evidence="2">Muscle</tissue>
    </source>
</reference>
<evidence type="ECO:0000256" key="1">
    <source>
        <dbReference type="SAM" id="MobiDB-lite"/>
    </source>
</evidence>
<sequence length="94" mass="10455">MVNIGIRKVDEALVEKHPGLQQYAACQYNKHVLNSESTTEKDKVSAPVEPSNIYCCFLSVQLHKKGEIPDSNPPKDELQTPAIPKVTKYGDAME</sequence>
<organism evidence="2 3">
    <name type="scientific">Silurus meridionalis</name>
    <name type="common">Southern catfish</name>
    <name type="synonym">Silurus soldatovi meridionalis</name>
    <dbReference type="NCBI Taxonomy" id="175797"/>
    <lineage>
        <taxon>Eukaryota</taxon>
        <taxon>Metazoa</taxon>
        <taxon>Chordata</taxon>
        <taxon>Craniata</taxon>
        <taxon>Vertebrata</taxon>
        <taxon>Euteleostomi</taxon>
        <taxon>Actinopterygii</taxon>
        <taxon>Neopterygii</taxon>
        <taxon>Teleostei</taxon>
        <taxon>Ostariophysi</taxon>
        <taxon>Siluriformes</taxon>
        <taxon>Siluridae</taxon>
        <taxon>Silurus</taxon>
    </lineage>
</organism>
<dbReference type="Proteomes" id="UP000606274">
    <property type="component" value="Unassembled WGS sequence"/>
</dbReference>
<evidence type="ECO:0000313" key="2">
    <source>
        <dbReference type="EMBL" id="KAF7688563.1"/>
    </source>
</evidence>
<accession>A0A8T0AB57</accession>
<feature type="region of interest" description="Disordered" evidence="1">
    <location>
        <begin position="66"/>
        <end position="94"/>
    </location>
</feature>